<dbReference type="Pfam" id="PF00293">
    <property type="entry name" value="NUDIX"/>
    <property type="match status" value="1"/>
</dbReference>
<gene>
    <name evidence="2" type="ORF">SAMN04487884_1176</name>
</gene>
<dbReference type="Proteomes" id="UP000182584">
    <property type="component" value="Unassembled WGS sequence"/>
</dbReference>
<dbReference type="Gene3D" id="3.90.79.10">
    <property type="entry name" value="Nucleoside Triphosphate Pyrophosphohydrolase"/>
    <property type="match status" value="1"/>
</dbReference>
<protein>
    <submittedName>
        <fullName evidence="2">8-oxo-dGTP diphosphatase</fullName>
    </submittedName>
</protein>
<dbReference type="OrthoDB" id="9804563at2"/>
<evidence type="ECO:0000259" key="1">
    <source>
        <dbReference type="PROSITE" id="PS51462"/>
    </source>
</evidence>
<accession>A0A1H9U2W7</accession>
<evidence type="ECO:0000313" key="2">
    <source>
        <dbReference type="EMBL" id="SES03642.1"/>
    </source>
</evidence>
<dbReference type="PROSITE" id="PS51462">
    <property type="entry name" value="NUDIX"/>
    <property type="match status" value="1"/>
</dbReference>
<evidence type="ECO:0000313" key="3">
    <source>
        <dbReference type="Proteomes" id="UP000182584"/>
    </source>
</evidence>
<organism evidence="2 3">
    <name type="scientific">Butyrivibrio fibrisolvens</name>
    <dbReference type="NCBI Taxonomy" id="831"/>
    <lineage>
        <taxon>Bacteria</taxon>
        <taxon>Bacillati</taxon>
        <taxon>Bacillota</taxon>
        <taxon>Clostridia</taxon>
        <taxon>Lachnospirales</taxon>
        <taxon>Lachnospiraceae</taxon>
        <taxon>Butyrivibrio</taxon>
    </lineage>
</organism>
<dbReference type="EMBL" id="FOGJ01000017">
    <property type="protein sequence ID" value="SES03642.1"/>
    <property type="molecule type" value="Genomic_DNA"/>
</dbReference>
<dbReference type="InterPro" id="IPR015797">
    <property type="entry name" value="NUDIX_hydrolase-like_dom_sf"/>
</dbReference>
<proteinExistence type="predicted"/>
<name>A0A1H9U2W7_BUTFI</name>
<dbReference type="eggNOG" id="COG0494">
    <property type="taxonomic scope" value="Bacteria"/>
</dbReference>
<dbReference type="SUPFAM" id="SSF55811">
    <property type="entry name" value="Nudix"/>
    <property type="match status" value="1"/>
</dbReference>
<dbReference type="RefSeq" id="WP_074756850.1">
    <property type="nucleotide sequence ID" value="NZ_FOGJ01000017.1"/>
</dbReference>
<dbReference type="InterPro" id="IPR000086">
    <property type="entry name" value="NUDIX_hydrolase_dom"/>
</dbReference>
<sequence length="163" mass="18713">MSGKLRNMTAIYLLKGDKVLLLYRQGGRVVNDVWTGSAGGHFEEYELNDPKACIVREMGEELGLKEDDIEGLTLRYVTLRYTKDEIRQNYYFFARLKDDYDEELKSNEGISKWFPIDEVSDLPMPFTAKFVVDHYFSTGRSTDKMYVGVTTDEGVDFSVLSST</sequence>
<dbReference type="AlphaFoldDB" id="A0A1H9U2W7"/>
<reference evidence="2 3" key="1">
    <citation type="submission" date="2016-10" db="EMBL/GenBank/DDBJ databases">
        <authorList>
            <person name="de Groot N.N."/>
        </authorList>
    </citation>
    <scope>NUCLEOTIDE SEQUENCE [LARGE SCALE GENOMIC DNA]</scope>
    <source>
        <strain evidence="2 3">AR40</strain>
    </source>
</reference>
<feature type="domain" description="Nudix hydrolase" evidence="1">
    <location>
        <begin position="4"/>
        <end position="136"/>
    </location>
</feature>